<reference evidence="5" key="1">
    <citation type="submission" date="2021-03" db="EMBL/GenBank/DDBJ databases">
        <authorList>
            <person name="Sun Q."/>
        </authorList>
    </citation>
    <scope>NUCLEOTIDE SEQUENCE</scope>
    <source>
        <strain evidence="5">CCM 8862</strain>
    </source>
</reference>
<organism evidence="5 6">
    <name type="scientific">Corynebacterium mendelii</name>
    <dbReference type="NCBI Taxonomy" id="2765362"/>
    <lineage>
        <taxon>Bacteria</taxon>
        <taxon>Bacillati</taxon>
        <taxon>Actinomycetota</taxon>
        <taxon>Actinomycetes</taxon>
        <taxon>Mycobacteriales</taxon>
        <taxon>Corynebacteriaceae</taxon>
        <taxon>Corynebacterium</taxon>
    </lineage>
</organism>
<evidence type="ECO:0000256" key="4">
    <source>
        <dbReference type="PIRSR" id="PIRSR600760-2"/>
    </source>
</evidence>
<accession>A0A939IWP8</accession>
<dbReference type="Gene3D" id="3.30.540.10">
    <property type="entry name" value="Fructose-1,6-Bisphosphatase, subunit A, domain 1"/>
    <property type="match status" value="1"/>
</dbReference>
<dbReference type="SUPFAM" id="SSF56655">
    <property type="entry name" value="Carbohydrate phosphatase"/>
    <property type="match status" value="1"/>
</dbReference>
<name>A0A939IWP8_9CORY</name>
<dbReference type="Proteomes" id="UP000664332">
    <property type="component" value="Unassembled WGS sequence"/>
</dbReference>
<dbReference type="PRINTS" id="PR00377">
    <property type="entry name" value="IMPHPHTASES"/>
</dbReference>
<dbReference type="PANTHER" id="PTHR20854">
    <property type="entry name" value="INOSITOL MONOPHOSPHATASE"/>
    <property type="match status" value="1"/>
</dbReference>
<feature type="binding site" evidence="4">
    <location>
        <position position="116"/>
    </location>
    <ligand>
        <name>Mg(2+)</name>
        <dbReference type="ChEBI" id="CHEBI:18420"/>
        <label>1</label>
        <note>catalytic</note>
    </ligand>
</feature>
<dbReference type="InterPro" id="IPR000760">
    <property type="entry name" value="Inositol_monophosphatase-like"/>
</dbReference>
<comment type="cofactor">
    <cofactor evidence="4">
        <name>Mg(2+)</name>
        <dbReference type="ChEBI" id="CHEBI:18420"/>
    </cofactor>
</comment>
<dbReference type="RefSeq" id="WP_207118397.1">
    <property type="nucleotide sequence ID" value="NZ_JAFLEQ010000005.1"/>
</dbReference>
<dbReference type="PANTHER" id="PTHR20854:SF4">
    <property type="entry name" value="INOSITOL-1-MONOPHOSPHATASE-RELATED"/>
    <property type="match status" value="1"/>
</dbReference>
<comment type="caution">
    <text evidence="5">The sequence shown here is derived from an EMBL/GenBank/DDBJ whole genome shotgun (WGS) entry which is preliminary data.</text>
</comment>
<dbReference type="GO" id="GO:0006020">
    <property type="term" value="P:inositol metabolic process"/>
    <property type="evidence" value="ECO:0007669"/>
    <property type="project" value="TreeGrafter"/>
</dbReference>
<dbReference type="AlphaFoldDB" id="A0A939IWP8"/>
<feature type="binding site" evidence="4">
    <location>
        <position position="97"/>
    </location>
    <ligand>
        <name>Mg(2+)</name>
        <dbReference type="ChEBI" id="CHEBI:18420"/>
        <label>1</label>
        <note>catalytic</note>
    </ligand>
</feature>
<keyword evidence="3 4" id="KW-0460">Magnesium</keyword>
<evidence type="ECO:0000313" key="6">
    <source>
        <dbReference type="Proteomes" id="UP000664332"/>
    </source>
</evidence>
<keyword evidence="6" id="KW-1185">Reference proteome</keyword>
<protein>
    <submittedName>
        <fullName evidence="5">Inositol monophosphatase family protein</fullName>
    </submittedName>
</protein>
<dbReference type="EMBL" id="JAFLEQ010000005">
    <property type="protein sequence ID" value="MBN9643655.1"/>
    <property type="molecule type" value="Genomic_DNA"/>
</dbReference>
<dbReference type="PROSITE" id="PS00629">
    <property type="entry name" value="IMP_1"/>
    <property type="match status" value="1"/>
</dbReference>
<keyword evidence="2" id="KW-0378">Hydrolase</keyword>
<dbReference type="GO" id="GO:0007165">
    <property type="term" value="P:signal transduction"/>
    <property type="evidence" value="ECO:0007669"/>
    <property type="project" value="TreeGrafter"/>
</dbReference>
<dbReference type="GO" id="GO:0008934">
    <property type="term" value="F:inositol monophosphate 1-phosphatase activity"/>
    <property type="evidence" value="ECO:0007669"/>
    <property type="project" value="TreeGrafter"/>
</dbReference>
<dbReference type="InterPro" id="IPR020583">
    <property type="entry name" value="Inositol_monoP_metal-BS"/>
</dbReference>
<evidence type="ECO:0000313" key="5">
    <source>
        <dbReference type="EMBL" id="MBN9643655.1"/>
    </source>
</evidence>
<sequence length="294" mass="31278">MTPSSSSSPDHPVDIHALVRSTTERFIDDHRTTGDGDLGCALVRTAGQLAEDIRCGGLTIEYKTSISDVVTEADKAAEYFVATALTELRPNDGLLGEEGAAAPPRSGRTWVIDPVDGTYNFTSGSDYWCSALALVEGDPADPDEILVGAVHRPIPGITWLKKPGSPTLRNGQPVAHPLAERPADAVSVGTYLHPSRMGNDRIRLPWLAVVEDFACLRMAGAASVDLAGISEGRIGGWLQHSVHDWDWLPGRALVEGAGGRTAEKTVGPVTWKLAGNARTVEDMLAAFDDYLAGS</sequence>
<evidence type="ECO:0000256" key="2">
    <source>
        <dbReference type="ARBA" id="ARBA00022801"/>
    </source>
</evidence>
<dbReference type="GO" id="GO:0046872">
    <property type="term" value="F:metal ion binding"/>
    <property type="evidence" value="ECO:0007669"/>
    <property type="project" value="UniProtKB-KW"/>
</dbReference>
<gene>
    <name evidence="5" type="ORF">JZY06_03285</name>
</gene>
<evidence type="ECO:0000256" key="1">
    <source>
        <dbReference type="ARBA" id="ARBA00022723"/>
    </source>
</evidence>
<keyword evidence="1 4" id="KW-0479">Metal-binding</keyword>
<evidence type="ECO:0000256" key="3">
    <source>
        <dbReference type="ARBA" id="ARBA00022842"/>
    </source>
</evidence>
<feature type="binding site" evidence="4">
    <location>
        <position position="113"/>
    </location>
    <ligand>
        <name>Mg(2+)</name>
        <dbReference type="ChEBI" id="CHEBI:18420"/>
        <label>1</label>
        <note>catalytic</note>
    </ligand>
</feature>
<dbReference type="Gene3D" id="3.40.190.80">
    <property type="match status" value="1"/>
</dbReference>
<proteinExistence type="predicted"/>
<dbReference type="CDD" id="cd01637">
    <property type="entry name" value="IMPase_like"/>
    <property type="match status" value="1"/>
</dbReference>
<dbReference type="Pfam" id="PF00459">
    <property type="entry name" value="Inositol_P"/>
    <property type="match status" value="1"/>
</dbReference>
<feature type="binding site" evidence="4">
    <location>
        <position position="246"/>
    </location>
    <ligand>
        <name>Mg(2+)</name>
        <dbReference type="ChEBI" id="CHEBI:18420"/>
        <label>1</label>
        <note>catalytic</note>
    </ligand>
</feature>